<protein>
    <submittedName>
        <fullName evidence="2">Outer membrane protein X</fullName>
    </submittedName>
</protein>
<evidence type="ECO:0000313" key="3">
    <source>
        <dbReference type="Proteomes" id="UP000198427"/>
    </source>
</evidence>
<keyword evidence="1" id="KW-0732">Signal</keyword>
<dbReference type="InterPro" id="IPR011250">
    <property type="entry name" value="OMP/PagP_B-barrel"/>
</dbReference>
<dbReference type="Gene3D" id="2.40.160.20">
    <property type="match status" value="1"/>
</dbReference>
<proteinExistence type="predicted"/>
<reference evidence="2 3" key="1">
    <citation type="submission" date="2017-06" db="EMBL/GenBank/DDBJ databases">
        <authorList>
            <person name="Varghese N."/>
            <person name="Submissions S."/>
        </authorList>
    </citation>
    <scope>NUCLEOTIDE SEQUENCE [LARGE SCALE GENOMIC DNA]</scope>
    <source>
        <strain evidence="2 3">DSM 26989</strain>
    </source>
</reference>
<gene>
    <name evidence="2" type="ORF">SAMN06265364_14024</name>
</gene>
<dbReference type="Proteomes" id="UP000198427">
    <property type="component" value="Unassembled WGS sequence"/>
</dbReference>
<dbReference type="AlphaFoldDB" id="A0A2K9HDZ0"/>
<comment type="caution">
    <text evidence="2">The sequence shown here is derived from an EMBL/GenBank/DDBJ whole genome shotgun (WGS) entry which is preliminary data.</text>
</comment>
<dbReference type="Pfam" id="PF13505">
    <property type="entry name" value="OMP_b-brl"/>
    <property type="match status" value="1"/>
</dbReference>
<dbReference type="RefSeq" id="WP_089367110.1">
    <property type="nucleotide sequence ID" value="NZ_CBDEPU010000099.1"/>
</dbReference>
<dbReference type="EMBL" id="FZNZ01000040">
    <property type="protein sequence ID" value="SNS09647.1"/>
    <property type="molecule type" value="Genomic_DNA"/>
</dbReference>
<sequence>MKKLLLLVCAAVMSLSASAQAGDKALGAQFVFGSQTNNIGFGVKGQYYVTDHLRGEASFDYFFKNKGLTMWDINANAHYLINVADKFNVYPLAGIGYTNWSYRYVVHVKNEPNGPNSTEEVKGTDGRIAINLGGGVEYAVTDNIILNAEMKYQIISNYNQLVLGVGVAYKF</sequence>
<dbReference type="SUPFAM" id="SSF56925">
    <property type="entry name" value="OMPA-like"/>
    <property type="match status" value="1"/>
</dbReference>
<evidence type="ECO:0000256" key="1">
    <source>
        <dbReference type="ARBA" id="ARBA00022729"/>
    </source>
</evidence>
<keyword evidence="3" id="KW-1185">Reference proteome</keyword>
<dbReference type="InterPro" id="IPR027385">
    <property type="entry name" value="Beta-barrel_OMP"/>
</dbReference>
<organism evidence="2 3">
    <name type="scientific">Prevotella jejuni</name>
    <dbReference type="NCBI Taxonomy" id="1177574"/>
    <lineage>
        <taxon>Bacteria</taxon>
        <taxon>Pseudomonadati</taxon>
        <taxon>Bacteroidota</taxon>
        <taxon>Bacteroidia</taxon>
        <taxon>Bacteroidales</taxon>
        <taxon>Prevotellaceae</taxon>
        <taxon>Prevotella</taxon>
    </lineage>
</organism>
<evidence type="ECO:0000313" key="2">
    <source>
        <dbReference type="EMBL" id="SNS09647.1"/>
    </source>
</evidence>
<accession>A0A2K9HDZ0</accession>
<dbReference type="GeneID" id="94029116"/>
<name>A0A2K9HDZ0_9BACT</name>
<dbReference type="KEGG" id="pje:CRM71_06815"/>
<dbReference type="OrthoDB" id="1163183at2"/>